<protein>
    <submittedName>
        <fullName evidence="2">Uncharacterized protein</fullName>
    </submittedName>
</protein>
<evidence type="ECO:0000313" key="3">
    <source>
        <dbReference type="Proteomes" id="UP000283634"/>
    </source>
</evidence>
<feature type="non-terminal residue" evidence="2">
    <location>
        <position position="1"/>
    </location>
</feature>
<gene>
    <name evidence="2" type="ORF">TraAM80_07569</name>
</gene>
<dbReference type="Proteomes" id="UP000283634">
    <property type="component" value="Unassembled WGS sequence"/>
</dbReference>
<evidence type="ECO:0000256" key="1">
    <source>
        <dbReference type="SAM" id="MobiDB-lite"/>
    </source>
</evidence>
<dbReference type="AlphaFoldDB" id="A0A3R7MD92"/>
<feature type="region of interest" description="Disordered" evidence="1">
    <location>
        <begin position="92"/>
        <end position="128"/>
    </location>
</feature>
<comment type="caution">
    <text evidence="2">The sequence shown here is derived from an EMBL/GenBank/DDBJ whole genome shotgun (WGS) entry which is preliminary data.</text>
</comment>
<evidence type="ECO:0000313" key="2">
    <source>
        <dbReference type="EMBL" id="RNF00461.1"/>
    </source>
</evidence>
<proteinExistence type="predicted"/>
<dbReference type="GeneID" id="40331502"/>
<dbReference type="RefSeq" id="XP_029235777.1">
    <property type="nucleotide sequence ID" value="XM_029384355.1"/>
</dbReference>
<accession>A0A3R7MD92</accession>
<organism evidence="2 3">
    <name type="scientific">Trypanosoma rangeli</name>
    <dbReference type="NCBI Taxonomy" id="5698"/>
    <lineage>
        <taxon>Eukaryota</taxon>
        <taxon>Discoba</taxon>
        <taxon>Euglenozoa</taxon>
        <taxon>Kinetoplastea</taxon>
        <taxon>Metakinetoplastina</taxon>
        <taxon>Trypanosomatida</taxon>
        <taxon>Trypanosomatidae</taxon>
        <taxon>Trypanosoma</taxon>
        <taxon>Herpetosoma</taxon>
    </lineage>
</organism>
<name>A0A3R7MD92_TRYRA</name>
<sequence length="128" mass="13213">SSADVGEGTASLLGARKLTTNCSAAAPAFAVGKPESSCDDLSALSIFDGLAACAKYRSASCNVASDETPVRGPIDLLLTVRLVGLERAMGRLAAPPNPHIERDPRAATVRRKTASPPAQMKRAQQPGV</sequence>
<reference evidence="2 3" key="1">
    <citation type="journal article" date="2018" name="BMC Genomics">
        <title>Genomic comparison of Trypanosoma conorhini and Trypanosoma rangeli to Trypanosoma cruzi strains of high and low virulence.</title>
        <authorList>
            <person name="Bradwell K.R."/>
            <person name="Koparde V.N."/>
            <person name="Matveyev A.V."/>
            <person name="Serrano M.G."/>
            <person name="Alves J.M."/>
            <person name="Parikh H."/>
            <person name="Huang B."/>
            <person name="Lee V."/>
            <person name="Espinosa-Alvarez O."/>
            <person name="Ortiz P.A."/>
            <person name="Costa-Martins A.G."/>
            <person name="Teixeira M.M."/>
            <person name="Buck G.A."/>
        </authorList>
    </citation>
    <scope>NUCLEOTIDE SEQUENCE [LARGE SCALE GENOMIC DNA]</scope>
    <source>
        <strain evidence="2 3">AM80</strain>
    </source>
</reference>
<keyword evidence="3" id="KW-1185">Reference proteome</keyword>
<dbReference type="EMBL" id="MKGL01000324">
    <property type="protein sequence ID" value="RNF00461.1"/>
    <property type="molecule type" value="Genomic_DNA"/>
</dbReference>